<dbReference type="RefSeq" id="WP_130430183.1">
    <property type="nucleotide sequence ID" value="NZ_SHKP01000004.1"/>
</dbReference>
<keyword evidence="2" id="KW-1185">Reference proteome</keyword>
<name>A0A4Q7VZR5_9BURK</name>
<protein>
    <recommendedName>
        <fullName evidence="3">Phenol degradation protein meta</fullName>
    </recommendedName>
</protein>
<dbReference type="EMBL" id="SHKP01000004">
    <property type="protein sequence ID" value="RZU02422.1"/>
    <property type="molecule type" value="Genomic_DNA"/>
</dbReference>
<dbReference type="OrthoDB" id="8639774at2"/>
<evidence type="ECO:0000313" key="2">
    <source>
        <dbReference type="Proteomes" id="UP000293671"/>
    </source>
</evidence>
<dbReference type="Proteomes" id="UP000293671">
    <property type="component" value="Unassembled WGS sequence"/>
</dbReference>
<evidence type="ECO:0000313" key="1">
    <source>
        <dbReference type="EMBL" id="RZU02422.1"/>
    </source>
</evidence>
<evidence type="ECO:0008006" key="3">
    <source>
        <dbReference type="Google" id="ProtNLM"/>
    </source>
</evidence>
<gene>
    <name evidence="1" type="ORF">EV670_0445</name>
</gene>
<organism evidence="1 2">
    <name type="scientific">Rivibacter subsaxonicus</name>
    <dbReference type="NCBI Taxonomy" id="457575"/>
    <lineage>
        <taxon>Bacteria</taxon>
        <taxon>Pseudomonadati</taxon>
        <taxon>Pseudomonadota</taxon>
        <taxon>Betaproteobacteria</taxon>
        <taxon>Burkholderiales</taxon>
        <taxon>Rivibacter</taxon>
    </lineage>
</organism>
<comment type="caution">
    <text evidence="1">The sequence shown here is derived from an EMBL/GenBank/DDBJ whole genome shotgun (WGS) entry which is preliminary data.</text>
</comment>
<reference evidence="1 2" key="1">
    <citation type="submission" date="2019-02" db="EMBL/GenBank/DDBJ databases">
        <title>Genomic Encyclopedia of Type Strains, Phase IV (KMG-IV): sequencing the most valuable type-strain genomes for metagenomic binning, comparative biology and taxonomic classification.</title>
        <authorList>
            <person name="Goeker M."/>
        </authorList>
    </citation>
    <scope>NUCLEOTIDE SEQUENCE [LARGE SCALE GENOMIC DNA]</scope>
    <source>
        <strain evidence="1 2">DSM 19570</strain>
    </source>
</reference>
<dbReference type="InterPro" id="IPR025737">
    <property type="entry name" value="FApF"/>
</dbReference>
<dbReference type="Pfam" id="PF13557">
    <property type="entry name" value="Phenol_MetA_deg"/>
    <property type="match status" value="1"/>
</dbReference>
<sequence>MTGRRLASTISTHRLRGLVAVLPLIAALLFAPRPAAADESGVSFWLPGQFSSFAAVPGDPGWSLPVVYFHSSTEAGRGRSFPVGGRITAGLDVTADLLFLAPGYVFEAPLAGGRASLGITGLFGRVKVGVDATLTGPGGNTVTGSQSDSLTSVGDLYPVASLRWNDGNHNYLAYTMAGVPVGSYEVGRLANLGTNHWSLDAGGGYTYLDPKKGHEFSAVLGFTYNWENSDTQYQNGTSAHLDWAASQFLSEQIHVGLAGYFYYQITGDSGAGAVLGDFKSRVSGIGPQVGYFFPMGGHKAYVNLRGYYEFDARNRPEGWNVWLTLAIPLGSAKP</sequence>
<proteinExistence type="predicted"/>
<dbReference type="AlphaFoldDB" id="A0A4Q7VZR5"/>
<accession>A0A4Q7VZR5</accession>